<dbReference type="OrthoDB" id="9812769at2"/>
<dbReference type="GO" id="GO:0005524">
    <property type="term" value="F:ATP binding"/>
    <property type="evidence" value="ECO:0007669"/>
    <property type="project" value="UniProtKB-UniRule"/>
</dbReference>
<dbReference type="GO" id="GO:0042777">
    <property type="term" value="P:proton motive force-driven plasma membrane ATP synthesis"/>
    <property type="evidence" value="ECO:0007669"/>
    <property type="project" value="UniProtKB-UniRule"/>
</dbReference>
<keyword evidence="10" id="KW-1003">Cell membrane</keyword>
<keyword evidence="4 10" id="KW-0813">Transport</keyword>
<keyword evidence="9 10" id="KW-0066">ATP synthesis</keyword>
<dbReference type="CDD" id="cd12151">
    <property type="entry name" value="F1-ATPase_gamma"/>
    <property type="match status" value="1"/>
</dbReference>
<dbReference type="Gene3D" id="1.10.287.80">
    <property type="entry name" value="ATP synthase, gamma subunit, helix hairpin domain"/>
    <property type="match status" value="1"/>
</dbReference>
<dbReference type="PRINTS" id="PR00126">
    <property type="entry name" value="ATPASEGAMMA"/>
</dbReference>
<evidence type="ECO:0000256" key="6">
    <source>
        <dbReference type="ARBA" id="ARBA00023065"/>
    </source>
</evidence>
<dbReference type="PROSITE" id="PS00153">
    <property type="entry name" value="ATPASE_GAMMA"/>
    <property type="match status" value="1"/>
</dbReference>
<sequence>MANLNSLKNRISVVKNTSKITNAMQLVSTAKLRRIKNEFESIDSYLALLIDTFDELIYHVQPEDFYSIFPKNNNTTAKLYIVITSDLGLCGSYNTNVINLLKSKIQPEDQIIVIGTKGYSLLHSSSLKEQILFKYLNYGEKVSYSIANEITKKVLEMYANGKISAIELIYTKFVNNITQEAVSKQLFPLEIQRTKETISQDIEFEPNSEVVLKNSIPLYIGSLIYCLGSSSKISEMASRRNAMENATNNANDLSGHLHLQFNRERQRVITQEINEIVAGADAT</sequence>
<dbReference type="EMBL" id="LR215031">
    <property type="protein sequence ID" value="VEU72851.1"/>
    <property type="molecule type" value="Genomic_DNA"/>
</dbReference>
<dbReference type="InterPro" id="IPR023632">
    <property type="entry name" value="ATP_synth_F1_gsu_CS"/>
</dbReference>
<gene>
    <name evidence="11" type="primary">MCYN0314</name>
    <name evidence="10" type="synonym">atpG</name>
    <name evidence="11" type="ORF">NCTC10186_00324</name>
</gene>
<dbReference type="PANTHER" id="PTHR11693:SF22">
    <property type="entry name" value="ATP SYNTHASE SUBUNIT GAMMA, MITOCHONDRIAL"/>
    <property type="match status" value="1"/>
</dbReference>
<keyword evidence="6 10" id="KW-0406">Ion transport</keyword>
<dbReference type="InterPro" id="IPR000131">
    <property type="entry name" value="ATP_synth_F1_gsu"/>
</dbReference>
<organism evidence="11 12">
    <name type="scientific">Mycoplasmopsis gallopavonis</name>
    <dbReference type="NCBI Taxonomy" id="76629"/>
    <lineage>
        <taxon>Bacteria</taxon>
        <taxon>Bacillati</taxon>
        <taxon>Mycoplasmatota</taxon>
        <taxon>Mycoplasmoidales</taxon>
        <taxon>Metamycoplasmataceae</taxon>
        <taxon>Mycoplasmopsis</taxon>
    </lineage>
</organism>
<keyword evidence="7 10" id="KW-0472">Membrane</keyword>
<dbReference type="InterPro" id="IPR035968">
    <property type="entry name" value="ATP_synth_F1_ATPase_gsu"/>
</dbReference>
<dbReference type="KEGG" id="mgal:NCTC10186_00324"/>
<evidence type="ECO:0000313" key="11">
    <source>
        <dbReference type="EMBL" id="VEU72851.1"/>
    </source>
</evidence>
<dbReference type="HAMAP" id="MF_00815">
    <property type="entry name" value="ATP_synth_gamma_bact"/>
    <property type="match status" value="1"/>
</dbReference>
<protein>
    <recommendedName>
        <fullName evidence="10">ATP synthase gamma chain</fullName>
    </recommendedName>
    <alternativeName>
        <fullName evidence="10">ATP synthase F1 sector gamma subunit</fullName>
    </alternativeName>
    <alternativeName>
        <fullName evidence="10">F-ATPase gamma subunit</fullName>
    </alternativeName>
</protein>
<reference evidence="11 12" key="1">
    <citation type="submission" date="2019-01" db="EMBL/GenBank/DDBJ databases">
        <authorList>
            <consortium name="Pathogen Informatics"/>
        </authorList>
    </citation>
    <scope>NUCLEOTIDE SEQUENCE [LARGE SCALE GENOMIC DNA]</scope>
    <source>
        <strain evidence="11 12">NCTC10186</strain>
    </source>
</reference>
<dbReference type="AlphaFoldDB" id="A0A449AZD0"/>
<keyword evidence="5 10" id="KW-0375">Hydrogen ion transport</keyword>
<comment type="function">
    <text evidence="1 10">Produces ATP from ADP in the presence of a proton gradient across the membrane. The gamma chain is believed to be important in regulating ATPase activity and the flow of protons through the CF(0) complex.</text>
</comment>
<dbReference type="Proteomes" id="UP000289862">
    <property type="component" value="Chromosome"/>
</dbReference>
<evidence type="ECO:0000313" key="12">
    <source>
        <dbReference type="Proteomes" id="UP000289862"/>
    </source>
</evidence>
<dbReference type="Gene3D" id="3.40.1380.10">
    <property type="match status" value="1"/>
</dbReference>
<evidence type="ECO:0000256" key="8">
    <source>
        <dbReference type="ARBA" id="ARBA00023196"/>
    </source>
</evidence>
<evidence type="ECO:0000256" key="3">
    <source>
        <dbReference type="ARBA" id="ARBA00007681"/>
    </source>
</evidence>
<dbReference type="NCBIfam" id="TIGR01146">
    <property type="entry name" value="ATPsyn_F1gamma"/>
    <property type="match status" value="1"/>
</dbReference>
<evidence type="ECO:0000256" key="5">
    <source>
        <dbReference type="ARBA" id="ARBA00022781"/>
    </source>
</evidence>
<accession>A0A449AZD0</accession>
<keyword evidence="8 10" id="KW-0139">CF(1)</keyword>
<evidence type="ECO:0000256" key="2">
    <source>
        <dbReference type="ARBA" id="ARBA00004170"/>
    </source>
</evidence>
<evidence type="ECO:0000256" key="7">
    <source>
        <dbReference type="ARBA" id="ARBA00023136"/>
    </source>
</evidence>
<keyword evidence="12" id="KW-1185">Reference proteome</keyword>
<dbReference type="Pfam" id="PF00231">
    <property type="entry name" value="ATP-synt"/>
    <property type="match status" value="1"/>
</dbReference>
<evidence type="ECO:0000256" key="1">
    <source>
        <dbReference type="ARBA" id="ARBA00003456"/>
    </source>
</evidence>
<evidence type="ECO:0000256" key="9">
    <source>
        <dbReference type="ARBA" id="ARBA00023310"/>
    </source>
</evidence>
<proteinExistence type="inferred from homology"/>
<dbReference type="PANTHER" id="PTHR11693">
    <property type="entry name" value="ATP SYNTHASE GAMMA CHAIN"/>
    <property type="match status" value="1"/>
</dbReference>
<comment type="similarity">
    <text evidence="3 10">Belongs to the ATPase gamma chain family.</text>
</comment>
<comment type="subcellular location">
    <subcellularLocation>
        <location evidence="10">Cell membrane</location>
        <topology evidence="10">Peripheral membrane protein</topology>
    </subcellularLocation>
    <subcellularLocation>
        <location evidence="2">Membrane</location>
        <topology evidence="2">Peripheral membrane protein</topology>
    </subcellularLocation>
</comment>
<dbReference type="GO" id="GO:0005886">
    <property type="term" value="C:plasma membrane"/>
    <property type="evidence" value="ECO:0007669"/>
    <property type="project" value="UniProtKB-SubCell"/>
</dbReference>
<dbReference type="RefSeq" id="WP_119572038.1">
    <property type="nucleotide sequence ID" value="NZ_LR215031.1"/>
</dbReference>
<comment type="subunit">
    <text evidence="10">F-type ATPases have 2 components, CF(1) - the catalytic core - and CF(0) - the membrane proton channel. CF(1) has five subunits: alpha(3), beta(3), gamma(1), delta(1), epsilon(1). CF(0) has three main subunits: a, b and c.</text>
</comment>
<evidence type="ECO:0000256" key="4">
    <source>
        <dbReference type="ARBA" id="ARBA00022448"/>
    </source>
</evidence>
<name>A0A449AZD0_9BACT</name>
<dbReference type="SUPFAM" id="SSF52943">
    <property type="entry name" value="ATP synthase (F1-ATPase), gamma subunit"/>
    <property type="match status" value="1"/>
</dbReference>
<evidence type="ECO:0000256" key="10">
    <source>
        <dbReference type="HAMAP-Rule" id="MF_00815"/>
    </source>
</evidence>
<dbReference type="GO" id="GO:0045259">
    <property type="term" value="C:proton-transporting ATP synthase complex"/>
    <property type="evidence" value="ECO:0007669"/>
    <property type="project" value="UniProtKB-KW"/>
</dbReference>
<dbReference type="GO" id="GO:0046933">
    <property type="term" value="F:proton-transporting ATP synthase activity, rotational mechanism"/>
    <property type="evidence" value="ECO:0007669"/>
    <property type="project" value="UniProtKB-UniRule"/>
</dbReference>